<reference evidence="2 3" key="2">
    <citation type="submission" date="2020-07" db="EMBL/GenBank/DDBJ databases">
        <title>Genome assembly of wild tea tree DASZ reveals pedigree and selection history of tea varieties.</title>
        <authorList>
            <person name="Zhang W."/>
        </authorList>
    </citation>
    <scope>NUCLEOTIDE SEQUENCE [LARGE SCALE GENOMIC DNA]</scope>
    <source>
        <strain evidence="3">cv. G240</strain>
        <tissue evidence="2">Leaf</tissue>
    </source>
</reference>
<keyword evidence="1" id="KW-1133">Transmembrane helix</keyword>
<sequence>MVSVFILQSSGETIARIISTCLFKHIKTSCMYFEAPQFLFFLFYFPPNYFLFLSFVFVLYSCKLSMDNNHEGNKCSGILSVEGFNQNGSSLFFLLFRVVSHSNYLKMLGVLSTANMDGIMILTSRFVVKEGTTLCLEKKSTLFFGKELFEEEKQCPRKVLLSNSMAQALTSRSLRMGNGKKRHFLLFDDIVLVKKRNVETANNLRRHRLIDFLSCSRHPLAAKVAILYDKAIWYMEIGMAPNIEKKKEAKIRQNVTSYTLINYFFSQSSIKLEKKKKKSTNHSKLNFFFLNFFFFPQKIAKKSFKIVSQLSKYLFIRRFPKVELHGLNLLSIYLT</sequence>
<proteinExistence type="predicted"/>
<feature type="transmembrane region" description="Helical" evidence="1">
    <location>
        <begin position="38"/>
        <end position="60"/>
    </location>
</feature>
<reference evidence="3" key="1">
    <citation type="journal article" date="2020" name="Nat. Commun.">
        <title>Genome assembly of wild tea tree DASZ reveals pedigree and selection history of tea varieties.</title>
        <authorList>
            <person name="Zhang W."/>
            <person name="Zhang Y."/>
            <person name="Qiu H."/>
            <person name="Guo Y."/>
            <person name="Wan H."/>
            <person name="Zhang X."/>
            <person name="Scossa F."/>
            <person name="Alseekh S."/>
            <person name="Zhang Q."/>
            <person name="Wang P."/>
            <person name="Xu L."/>
            <person name="Schmidt M.H."/>
            <person name="Jia X."/>
            <person name="Li D."/>
            <person name="Zhu A."/>
            <person name="Guo F."/>
            <person name="Chen W."/>
            <person name="Ni D."/>
            <person name="Usadel B."/>
            <person name="Fernie A.R."/>
            <person name="Wen W."/>
        </authorList>
    </citation>
    <scope>NUCLEOTIDE SEQUENCE [LARGE SCALE GENOMIC DNA]</scope>
    <source>
        <strain evidence="3">cv. G240</strain>
    </source>
</reference>
<evidence type="ECO:0000313" key="3">
    <source>
        <dbReference type="Proteomes" id="UP000593564"/>
    </source>
</evidence>
<dbReference type="Proteomes" id="UP000593564">
    <property type="component" value="Unassembled WGS sequence"/>
</dbReference>
<accession>A0A7J7HCG4</accession>
<keyword evidence="3" id="KW-1185">Reference proteome</keyword>
<name>A0A7J7HCG4_CAMSI</name>
<dbReference type="AlphaFoldDB" id="A0A7J7HCG4"/>
<organism evidence="2 3">
    <name type="scientific">Camellia sinensis</name>
    <name type="common">Tea plant</name>
    <name type="synonym">Thea sinensis</name>
    <dbReference type="NCBI Taxonomy" id="4442"/>
    <lineage>
        <taxon>Eukaryota</taxon>
        <taxon>Viridiplantae</taxon>
        <taxon>Streptophyta</taxon>
        <taxon>Embryophyta</taxon>
        <taxon>Tracheophyta</taxon>
        <taxon>Spermatophyta</taxon>
        <taxon>Magnoliopsida</taxon>
        <taxon>eudicotyledons</taxon>
        <taxon>Gunneridae</taxon>
        <taxon>Pentapetalae</taxon>
        <taxon>asterids</taxon>
        <taxon>Ericales</taxon>
        <taxon>Theaceae</taxon>
        <taxon>Camellia</taxon>
    </lineage>
</organism>
<gene>
    <name evidence="2" type="ORF">HYC85_012412</name>
</gene>
<evidence type="ECO:0000256" key="1">
    <source>
        <dbReference type="SAM" id="Phobius"/>
    </source>
</evidence>
<evidence type="ECO:0000313" key="2">
    <source>
        <dbReference type="EMBL" id="KAF5950419.1"/>
    </source>
</evidence>
<comment type="caution">
    <text evidence="2">The sequence shown here is derived from an EMBL/GenBank/DDBJ whole genome shotgun (WGS) entry which is preliminary data.</text>
</comment>
<keyword evidence="1" id="KW-0812">Transmembrane</keyword>
<protein>
    <submittedName>
        <fullName evidence="2">Uncharacterized protein</fullName>
    </submittedName>
</protein>
<dbReference type="EMBL" id="JACBKZ010000005">
    <property type="protein sequence ID" value="KAF5950419.1"/>
    <property type="molecule type" value="Genomic_DNA"/>
</dbReference>
<keyword evidence="1" id="KW-0472">Membrane</keyword>